<protein>
    <submittedName>
        <fullName evidence="2">Uncharacterized protein</fullName>
    </submittedName>
</protein>
<proteinExistence type="predicted"/>
<evidence type="ECO:0000256" key="1">
    <source>
        <dbReference type="SAM" id="MobiDB-lite"/>
    </source>
</evidence>
<sequence>MARLIRQWPRLHHHCFSYAALNYLFSESLTLSTKATSHRVSFTKVAAANRSVPFRPRGPKLPNSPTPYDFEQGGNVSDSDSEANKSRNQKKREARRAVRWGMELASFSSPQIKRIIKVASLEKDVFDALMLVKRLGSDVREGKRRQYNYIGKLLREVEPELMDALIHCTKDGDWSRLQGFSGLEEKIAGEENEECEEREYESEEEGSHEYIDVATRWFDGLIDRDIKVTNEVYSLRNVDFDRQEPVIYFQPKKQKESIDRDLLLPDDYLALVNPAYLTHTHSMHFQAVQAAETMELRKLVRRVHAVQERKGVTEENEQEVDAAITVAKKSLTRFLHDLAKQMPREHNRIYL</sequence>
<dbReference type="Gene3D" id="1.10.60.30">
    <property type="entry name" value="PSPTO4464-like domains"/>
    <property type="match status" value="1"/>
</dbReference>
<reference evidence="2" key="1">
    <citation type="journal article" date="2023" name="Mol. Ecol. Resour.">
        <title>Chromosome-level genome assembly of a triploid poplar Populus alba 'Berolinensis'.</title>
        <authorList>
            <person name="Chen S."/>
            <person name="Yu Y."/>
            <person name="Wang X."/>
            <person name="Wang S."/>
            <person name="Zhang T."/>
            <person name="Zhou Y."/>
            <person name="He R."/>
            <person name="Meng N."/>
            <person name="Wang Y."/>
            <person name="Liu W."/>
            <person name="Liu Z."/>
            <person name="Liu J."/>
            <person name="Guo Q."/>
            <person name="Huang H."/>
            <person name="Sederoff R.R."/>
            <person name="Wang G."/>
            <person name="Qu G."/>
            <person name="Chen S."/>
        </authorList>
    </citation>
    <scope>NUCLEOTIDE SEQUENCE</scope>
    <source>
        <strain evidence="2">SC-2020</strain>
    </source>
</reference>
<comment type="caution">
    <text evidence="2">The sequence shown here is derived from an EMBL/GenBank/DDBJ whole genome shotgun (WGS) entry which is preliminary data.</text>
</comment>
<keyword evidence="3" id="KW-1185">Reference proteome</keyword>
<dbReference type="InterPro" id="IPR006839">
    <property type="entry name" value="DarP"/>
</dbReference>
<dbReference type="Proteomes" id="UP001164929">
    <property type="component" value="Chromosome 5"/>
</dbReference>
<evidence type="ECO:0000313" key="3">
    <source>
        <dbReference type="Proteomes" id="UP001164929"/>
    </source>
</evidence>
<organism evidence="2 3">
    <name type="scientific">Populus alba x Populus x berolinensis</name>
    <dbReference type="NCBI Taxonomy" id="444605"/>
    <lineage>
        <taxon>Eukaryota</taxon>
        <taxon>Viridiplantae</taxon>
        <taxon>Streptophyta</taxon>
        <taxon>Embryophyta</taxon>
        <taxon>Tracheophyta</taxon>
        <taxon>Spermatophyta</taxon>
        <taxon>Magnoliopsida</taxon>
        <taxon>eudicotyledons</taxon>
        <taxon>Gunneridae</taxon>
        <taxon>Pentapetalae</taxon>
        <taxon>rosids</taxon>
        <taxon>fabids</taxon>
        <taxon>Malpighiales</taxon>
        <taxon>Salicaceae</taxon>
        <taxon>Saliceae</taxon>
        <taxon>Populus</taxon>
    </lineage>
</organism>
<evidence type="ECO:0000313" key="2">
    <source>
        <dbReference type="EMBL" id="KAJ6998828.1"/>
    </source>
</evidence>
<dbReference type="AlphaFoldDB" id="A0AAD6QY53"/>
<dbReference type="InterPro" id="IPR023153">
    <property type="entry name" value="DarP_sf"/>
</dbReference>
<dbReference type="CDD" id="cd16331">
    <property type="entry name" value="YjgA-like"/>
    <property type="match status" value="1"/>
</dbReference>
<name>A0AAD6QY53_9ROSI</name>
<dbReference type="SUPFAM" id="SSF158710">
    <property type="entry name" value="PSPTO4464-like"/>
    <property type="match status" value="1"/>
</dbReference>
<gene>
    <name evidence="2" type="ORF">NC653_014857</name>
</gene>
<dbReference type="Pfam" id="PF04751">
    <property type="entry name" value="DarP"/>
    <property type="match status" value="1"/>
</dbReference>
<dbReference type="PANTHER" id="PTHR36898">
    <property type="entry name" value="OSJNBB0026I12.6 PROTEIN"/>
    <property type="match status" value="1"/>
</dbReference>
<feature type="region of interest" description="Disordered" evidence="1">
    <location>
        <begin position="53"/>
        <end position="95"/>
    </location>
</feature>
<dbReference type="EMBL" id="JAQIZT010000005">
    <property type="protein sequence ID" value="KAJ6998828.1"/>
    <property type="molecule type" value="Genomic_DNA"/>
</dbReference>
<dbReference type="PANTHER" id="PTHR36898:SF1">
    <property type="entry name" value="OS04G0250700 PROTEIN"/>
    <property type="match status" value="1"/>
</dbReference>
<accession>A0AAD6QY53</accession>